<dbReference type="EMBL" id="JASBWU010000019">
    <property type="protein sequence ID" value="KAJ9114332.1"/>
    <property type="molecule type" value="Genomic_DNA"/>
</dbReference>
<name>A0ACC2WUY2_9TREE</name>
<gene>
    <name evidence="1" type="ORF">QFC22_005784</name>
</gene>
<evidence type="ECO:0000313" key="2">
    <source>
        <dbReference type="Proteomes" id="UP001243375"/>
    </source>
</evidence>
<sequence length="1098" mass="120037">MASTRSSGTASAPDLNTEVHSLRQHSRTSDGQHGASMERSDIKNVSHQSENPSSNTRKERSSSYGASWTTSQSGHGSGQLSNSGFSLSREPSGTYRSAKSSKDDGFKGMRMKAKGMFSRIFTPSKHAPPVPQIPTQHANASRMSLAALPVNPNQHRPTTLSKSSSGLPGPMPEQRPLQRVASEAKSRSLQFGPLDRPSPASAPRLQAQSGGSADGSPARVSSPVYASATIPAERDKPVGRGQDMDLLREEIHSKRMSRHVREGALSQFEGLVDDCCDSASTAQKEGSALLESPRLLDSSPERFRQWKETMEEIIDGEGVESNLPRELGISAASMSLVPVYHARQPPTESQGQFTSVGRHPSTELRPTNGFKESAVFHSANPPSVDERTTLLATRPSEVEDRTEEQIGQSLPNVTPSSFEKFHKEQDDDFPMMLKRGSLTIAQPSFVTRGVSWGAMAGTANAMAPDSQASLDPKAFDELELQGKELAAEMFDGNEQHVPKDKVAEYLGGLKTLSRYALKHYMGNFDFTNLRLDEAFRELCGKLYLKAETQEIDRILEAFSERYFECNPDTIFGDPGTIHTVTGSFLLLNTDLHIAELSSHMSRTQFVKLTLETLSSNKVASSPLSSTSELGLAHNHLSMSVLGSAEGLDATSKDESKAGVGKNANPSASTTLTTVPGVPPGNQQPLKVPASESRNRISTSNSMGSILTTHGRETDLESALRDIYSSVKNSQILLPVTNPVEGIGFQRNVSRRGNWESRRSSLRGVSSVFQHSFDGRASPAPSQVLSNARDMPTLGFVSNLAHIVIKEQEDEPTSIHSAKSIGSDDELTDDQLALMGAPWAKEGNLVRKLYWESPGKRHKDKAWKETFAVLQKGEMHMFAFGERAAPDPGSAVGGGNWLTNARATGDLNLSHAMASVLPPPGYNTSRPHCFSLTLPTGEMDFFQAGTDELVQEWVSTCNYWAARRSRPPLPGGVTNAEYGWRSLESQVDDKGDTVSLFSNKSSRNKLSFHNTISRRNDSMVNIADWQAPQPSLIPSQLDEEAQLESLQKHLDILVKELKQHKTYQEALNRLASYPYRITLLNSLELNLFAFSIRHDQTVL</sequence>
<reference evidence="1" key="1">
    <citation type="submission" date="2023-04" db="EMBL/GenBank/DDBJ databases">
        <title>Draft Genome sequencing of Naganishia species isolated from polar environments using Oxford Nanopore Technology.</title>
        <authorList>
            <person name="Leo P."/>
            <person name="Venkateswaran K."/>
        </authorList>
    </citation>
    <scope>NUCLEOTIDE SEQUENCE</scope>
    <source>
        <strain evidence="1">MNA-CCFEE 5425</strain>
    </source>
</reference>
<evidence type="ECO:0000313" key="1">
    <source>
        <dbReference type="EMBL" id="KAJ9114332.1"/>
    </source>
</evidence>
<dbReference type="Proteomes" id="UP001243375">
    <property type="component" value="Unassembled WGS sequence"/>
</dbReference>
<comment type="caution">
    <text evidence="1">The sequence shown here is derived from an EMBL/GenBank/DDBJ whole genome shotgun (WGS) entry which is preliminary data.</text>
</comment>
<organism evidence="1 2">
    <name type="scientific">Naganishia vaughanmartiniae</name>
    <dbReference type="NCBI Taxonomy" id="1424756"/>
    <lineage>
        <taxon>Eukaryota</taxon>
        <taxon>Fungi</taxon>
        <taxon>Dikarya</taxon>
        <taxon>Basidiomycota</taxon>
        <taxon>Agaricomycotina</taxon>
        <taxon>Tremellomycetes</taxon>
        <taxon>Filobasidiales</taxon>
        <taxon>Filobasidiaceae</taxon>
        <taxon>Naganishia</taxon>
    </lineage>
</organism>
<protein>
    <submittedName>
        <fullName evidence="1">Uncharacterized protein</fullName>
    </submittedName>
</protein>
<accession>A0ACC2WUY2</accession>
<proteinExistence type="predicted"/>
<keyword evidence="2" id="KW-1185">Reference proteome</keyword>